<organism evidence="1 2">
    <name type="scientific">Coniosporium uncinatum</name>
    <dbReference type="NCBI Taxonomy" id="93489"/>
    <lineage>
        <taxon>Eukaryota</taxon>
        <taxon>Fungi</taxon>
        <taxon>Dikarya</taxon>
        <taxon>Ascomycota</taxon>
        <taxon>Pezizomycotina</taxon>
        <taxon>Dothideomycetes</taxon>
        <taxon>Dothideomycetes incertae sedis</taxon>
        <taxon>Coniosporium</taxon>
    </lineage>
</organism>
<name>A0ACC3DC86_9PEZI</name>
<comment type="caution">
    <text evidence="1">The sequence shown here is derived from an EMBL/GenBank/DDBJ whole genome shotgun (WGS) entry which is preliminary data.</text>
</comment>
<reference evidence="1" key="1">
    <citation type="submission" date="2024-09" db="EMBL/GenBank/DDBJ databases">
        <title>Black Yeasts Isolated from many extreme environments.</title>
        <authorList>
            <person name="Coleine C."/>
            <person name="Stajich J.E."/>
            <person name="Selbmann L."/>
        </authorList>
    </citation>
    <scope>NUCLEOTIDE SEQUENCE</scope>
    <source>
        <strain evidence="1">CCFEE 5737</strain>
    </source>
</reference>
<dbReference type="Proteomes" id="UP001186974">
    <property type="component" value="Unassembled WGS sequence"/>
</dbReference>
<evidence type="ECO:0000313" key="2">
    <source>
        <dbReference type="Proteomes" id="UP001186974"/>
    </source>
</evidence>
<accession>A0ACC3DC86</accession>
<proteinExistence type="predicted"/>
<protein>
    <submittedName>
        <fullName evidence="1">Uncharacterized protein</fullName>
    </submittedName>
</protein>
<gene>
    <name evidence="1" type="ORF">LTS18_008014</name>
</gene>
<keyword evidence="2" id="KW-1185">Reference proteome</keyword>
<evidence type="ECO:0000313" key="1">
    <source>
        <dbReference type="EMBL" id="KAK3065156.1"/>
    </source>
</evidence>
<dbReference type="EMBL" id="JAWDJW010006354">
    <property type="protein sequence ID" value="KAK3065156.1"/>
    <property type="molecule type" value="Genomic_DNA"/>
</dbReference>
<sequence length="246" mass="26847">MPTSSPSLMPLKLERKLAATLAEATLPILAAQLEAEDESSGCPPVWREVYALMKCSGSPCDIEPHCWRGSLGKHYKLRTHHLKALIEHAEQGHSLQSHDGVLGNVREQLFAEEQQRLERRPRVTGTSTPNMPPVNITNVLPATSRSFPAVSPGEVASAGSSAPCTLSPAPLVIPGPRDVTVKLCSEWQQSQVTDMELKIGLAKACGAPLKDGLDLEPLHEDRDSTFFVKRGAKRVIVNYFVRDIES</sequence>